<dbReference type="InterPro" id="IPR036188">
    <property type="entry name" value="FAD/NAD-bd_sf"/>
</dbReference>
<comment type="similarity">
    <text evidence="1">Belongs to the GMC oxidoreductase family.</text>
</comment>
<dbReference type="InterPro" id="IPR007867">
    <property type="entry name" value="GMC_OxRtase_C"/>
</dbReference>
<evidence type="ECO:0000313" key="4">
    <source>
        <dbReference type="Proteomes" id="UP001396898"/>
    </source>
</evidence>
<dbReference type="Gene3D" id="3.30.560.10">
    <property type="entry name" value="Glucose Oxidase, domain 3"/>
    <property type="match status" value="1"/>
</dbReference>
<dbReference type="PANTHER" id="PTHR11552:SF78">
    <property type="entry name" value="GLUCOSE-METHANOL-CHOLINE OXIDOREDUCTASE N-TERMINAL DOMAIN-CONTAINING PROTEIN"/>
    <property type="match status" value="1"/>
</dbReference>
<dbReference type="PROSITE" id="PS00624">
    <property type="entry name" value="GMC_OXRED_2"/>
    <property type="match status" value="1"/>
</dbReference>
<dbReference type="Proteomes" id="UP001396898">
    <property type="component" value="Unassembled WGS sequence"/>
</dbReference>
<dbReference type="SUPFAM" id="SSF51905">
    <property type="entry name" value="FAD/NAD(P)-binding domain"/>
    <property type="match status" value="1"/>
</dbReference>
<accession>A0ABR1S206</accession>
<protein>
    <recommendedName>
        <fullName evidence="2">Glucose-methanol-choline oxidoreductase N-terminal domain-containing protein</fullName>
    </recommendedName>
</protein>
<sequence>MPLYTKLPKSIDEVDVIIAGGGTAGCVVAARLADADPKLSILVIEGGSNNQMPSIEYPACFLSHLNPETKTNLFYFTKKAPGVGDRELLVATGGVLGGGSSTNMMTYSRPQRSDWDSWNTPGWSADEIIPYLKKQHETYHGKDEKGVHGHDGPIKVSDGTYVSTRIRDEFAAAAEAMGWSNVDDLSDMDSINAVWRAKRFETPDGKRQDAATCYLHPRLQDGKHPNLHVLVETQVQRILFDENKRAVGVEFRPNPLFHAGEDANKASPLRSVKARKLVVASAGAINTPSLLERSGLGDPKVLDRAGVPLVAELPGVGDGYEDHQLLGYPYLNNLSMTDTLDGLVFGRMGKHEDLIKENNKMMGWNGKEMQSKIRPTDDEVAALGPEFQAAWDGEYKNHPDKPLALLDVNGGFPADPRLATGDPCLAVTAFTVYPFSRGHLHITGPGLDDPVDFESGFFADPGQLDIKKHIWLYKKRREVMRRMPAYRGEMMGDATMGGDEAEFHPPFAADSPAALVRLGENDPPIPRDAPAIQYSAEDDAVLEKWLRKHVGTTWHSLGTCKMLPREQGGVVDPGLGVYGVRGLKIANMSIAPRNVSANTCDTALVIGEKAADMFIKESS</sequence>
<dbReference type="InterPro" id="IPR012132">
    <property type="entry name" value="GMC_OxRdtase"/>
</dbReference>
<evidence type="ECO:0000259" key="2">
    <source>
        <dbReference type="PROSITE" id="PS00624"/>
    </source>
</evidence>
<dbReference type="SUPFAM" id="SSF54373">
    <property type="entry name" value="FAD-linked reductases, C-terminal domain"/>
    <property type="match status" value="1"/>
</dbReference>
<gene>
    <name evidence="3" type="ORF">PG991_006673</name>
</gene>
<dbReference type="Gene3D" id="3.50.50.60">
    <property type="entry name" value="FAD/NAD(P)-binding domain"/>
    <property type="match status" value="1"/>
</dbReference>
<dbReference type="Pfam" id="PF05199">
    <property type="entry name" value="GMC_oxred_C"/>
    <property type="match status" value="1"/>
</dbReference>
<dbReference type="EMBL" id="JAQQWI010000008">
    <property type="protein sequence ID" value="KAK8023434.1"/>
    <property type="molecule type" value="Genomic_DNA"/>
</dbReference>
<dbReference type="PROSITE" id="PS51257">
    <property type="entry name" value="PROKAR_LIPOPROTEIN"/>
    <property type="match status" value="1"/>
</dbReference>
<reference evidence="3 4" key="1">
    <citation type="submission" date="2023-01" db="EMBL/GenBank/DDBJ databases">
        <title>Analysis of 21 Apiospora genomes using comparative genomics revels a genus with tremendous synthesis potential of carbohydrate active enzymes and secondary metabolites.</title>
        <authorList>
            <person name="Sorensen T."/>
        </authorList>
    </citation>
    <scope>NUCLEOTIDE SEQUENCE [LARGE SCALE GENOMIC DNA]</scope>
    <source>
        <strain evidence="3 4">CBS 20057</strain>
    </source>
</reference>
<name>A0ABR1S206_9PEZI</name>
<dbReference type="Pfam" id="PF00732">
    <property type="entry name" value="GMC_oxred_N"/>
    <property type="match status" value="1"/>
</dbReference>
<keyword evidence="4" id="KW-1185">Reference proteome</keyword>
<feature type="domain" description="Glucose-methanol-choline oxidoreductase N-terminal" evidence="2">
    <location>
        <begin position="283"/>
        <end position="297"/>
    </location>
</feature>
<dbReference type="InterPro" id="IPR000172">
    <property type="entry name" value="GMC_OxRdtase_N"/>
</dbReference>
<organism evidence="3 4">
    <name type="scientific">Apiospora marii</name>
    <dbReference type="NCBI Taxonomy" id="335849"/>
    <lineage>
        <taxon>Eukaryota</taxon>
        <taxon>Fungi</taxon>
        <taxon>Dikarya</taxon>
        <taxon>Ascomycota</taxon>
        <taxon>Pezizomycotina</taxon>
        <taxon>Sordariomycetes</taxon>
        <taxon>Xylariomycetidae</taxon>
        <taxon>Amphisphaeriales</taxon>
        <taxon>Apiosporaceae</taxon>
        <taxon>Apiospora</taxon>
    </lineage>
</organism>
<comment type="caution">
    <text evidence="3">The sequence shown here is derived from an EMBL/GenBank/DDBJ whole genome shotgun (WGS) entry which is preliminary data.</text>
</comment>
<dbReference type="PIRSF" id="PIRSF000137">
    <property type="entry name" value="Alcohol_oxidase"/>
    <property type="match status" value="1"/>
</dbReference>
<evidence type="ECO:0000256" key="1">
    <source>
        <dbReference type="ARBA" id="ARBA00010790"/>
    </source>
</evidence>
<proteinExistence type="inferred from homology"/>
<dbReference type="PANTHER" id="PTHR11552">
    <property type="entry name" value="GLUCOSE-METHANOL-CHOLINE GMC OXIDOREDUCTASE"/>
    <property type="match status" value="1"/>
</dbReference>
<evidence type="ECO:0000313" key="3">
    <source>
        <dbReference type="EMBL" id="KAK8023434.1"/>
    </source>
</evidence>